<dbReference type="Gene3D" id="1.10.3470.10">
    <property type="entry name" value="ABC transporter involved in vitamin B12 uptake, BtuC"/>
    <property type="match status" value="1"/>
</dbReference>
<evidence type="ECO:0000256" key="8">
    <source>
        <dbReference type="SAM" id="Phobius"/>
    </source>
</evidence>
<dbReference type="InterPro" id="IPR000522">
    <property type="entry name" value="ABC_transptr_permease_BtuC"/>
</dbReference>
<evidence type="ECO:0000256" key="5">
    <source>
        <dbReference type="ARBA" id="ARBA00022692"/>
    </source>
</evidence>
<keyword evidence="4" id="KW-1003">Cell membrane</keyword>
<feature type="transmembrane region" description="Helical" evidence="8">
    <location>
        <begin position="109"/>
        <end position="133"/>
    </location>
</feature>
<dbReference type="GO" id="GO:0033214">
    <property type="term" value="P:siderophore-iron import into cell"/>
    <property type="evidence" value="ECO:0007669"/>
    <property type="project" value="TreeGrafter"/>
</dbReference>
<dbReference type="GO" id="GO:0005886">
    <property type="term" value="C:plasma membrane"/>
    <property type="evidence" value="ECO:0007669"/>
    <property type="project" value="UniProtKB-SubCell"/>
</dbReference>
<dbReference type="PANTHER" id="PTHR30472:SF25">
    <property type="entry name" value="ABC TRANSPORTER PERMEASE PROTEIN MJ0876-RELATED"/>
    <property type="match status" value="1"/>
</dbReference>
<name>A0A7V4U000_CALAY</name>
<evidence type="ECO:0000256" key="7">
    <source>
        <dbReference type="ARBA" id="ARBA00023136"/>
    </source>
</evidence>
<dbReference type="CDD" id="cd06550">
    <property type="entry name" value="TM_ABC_iron-siderophores_like"/>
    <property type="match status" value="1"/>
</dbReference>
<dbReference type="PANTHER" id="PTHR30472">
    <property type="entry name" value="FERRIC ENTEROBACTIN TRANSPORT SYSTEM PERMEASE PROTEIN"/>
    <property type="match status" value="1"/>
</dbReference>
<evidence type="ECO:0000256" key="4">
    <source>
        <dbReference type="ARBA" id="ARBA00022475"/>
    </source>
</evidence>
<reference evidence="9" key="1">
    <citation type="journal article" date="2020" name="mSystems">
        <title>Genome- and Community-Level Interaction Insights into Carbon Utilization and Element Cycling Functions of Hydrothermarchaeota in Hydrothermal Sediment.</title>
        <authorList>
            <person name="Zhou Z."/>
            <person name="Liu Y."/>
            <person name="Xu W."/>
            <person name="Pan J."/>
            <person name="Luo Z.H."/>
            <person name="Li M."/>
        </authorList>
    </citation>
    <scope>NUCLEOTIDE SEQUENCE [LARGE SCALE GENOMIC DNA]</scope>
    <source>
        <strain evidence="9">HyVt-577</strain>
    </source>
</reference>
<gene>
    <name evidence="9" type="ORF">ENK44_07215</name>
</gene>
<proteinExistence type="inferred from homology"/>
<evidence type="ECO:0000256" key="6">
    <source>
        <dbReference type="ARBA" id="ARBA00022989"/>
    </source>
</evidence>
<comment type="caution">
    <text evidence="9">The sequence shown here is derived from an EMBL/GenBank/DDBJ whole genome shotgun (WGS) entry which is preliminary data.</text>
</comment>
<feature type="transmembrane region" description="Helical" evidence="8">
    <location>
        <begin position="187"/>
        <end position="206"/>
    </location>
</feature>
<dbReference type="Pfam" id="PF01032">
    <property type="entry name" value="FecCD"/>
    <property type="match status" value="1"/>
</dbReference>
<dbReference type="GO" id="GO:0022857">
    <property type="term" value="F:transmembrane transporter activity"/>
    <property type="evidence" value="ECO:0007669"/>
    <property type="project" value="InterPro"/>
</dbReference>
<keyword evidence="5 8" id="KW-0812">Transmembrane</keyword>
<keyword evidence="7 8" id="KW-0472">Membrane</keyword>
<evidence type="ECO:0000313" key="9">
    <source>
        <dbReference type="EMBL" id="HGY55470.1"/>
    </source>
</evidence>
<feature type="transmembrane region" description="Helical" evidence="8">
    <location>
        <begin position="237"/>
        <end position="264"/>
    </location>
</feature>
<dbReference type="EMBL" id="DRQG01000067">
    <property type="protein sequence ID" value="HGY55470.1"/>
    <property type="molecule type" value="Genomic_DNA"/>
</dbReference>
<keyword evidence="6 8" id="KW-1133">Transmembrane helix</keyword>
<comment type="subcellular location">
    <subcellularLocation>
        <location evidence="1">Cell membrane</location>
        <topology evidence="1">Multi-pass membrane protein</topology>
    </subcellularLocation>
</comment>
<dbReference type="AlphaFoldDB" id="A0A7V4U000"/>
<keyword evidence="3" id="KW-0813">Transport</keyword>
<comment type="similarity">
    <text evidence="2">Belongs to the binding-protein-dependent transport system permease family. FecCD subfamily.</text>
</comment>
<dbReference type="SUPFAM" id="SSF81345">
    <property type="entry name" value="ABC transporter involved in vitamin B12 uptake, BtuC"/>
    <property type="match status" value="1"/>
</dbReference>
<organism evidence="9">
    <name type="scientific">Caldithrix abyssi</name>
    <dbReference type="NCBI Taxonomy" id="187145"/>
    <lineage>
        <taxon>Bacteria</taxon>
        <taxon>Pseudomonadati</taxon>
        <taxon>Calditrichota</taxon>
        <taxon>Calditrichia</taxon>
        <taxon>Calditrichales</taxon>
        <taxon>Calditrichaceae</taxon>
        <taxon>Caldithrix</taxon>
    </lineage>
</organism>
<dbReference type="InterPro" id="IPR037294">
    <property type="entry name" value="ABC_BtuC-like"/>
</dbReference>
<feature type="transmembrane region" description="Helical" evidence="8">
    <location>
        <begin position="145"/>
        <end position="167"/>
    </location>
</feature>
<evidence type="ECO:0000256" key="1">
    <source>
        <dbReference type="ARBA" id="ARBA00004651"/>
    </source>
</evidence>
<evidence type="ECO:0000256" key="3">
    <source>
        <dbReference type="ARBA" id="ARBA00022448"/>
    </source>
</evidence>
<dbReference type="FunFam" id="1.10.3470.10:FF:000001">
    <property type="entry name" value="Vitamin B12 ABC transporter permease BtuC"/>
    <property type="match status" value="1"/>
</dbReference>
<feature type="transmembrane region" description="Helical" evidence="8">
    <location>
        <begin position="53"/>
        <end position="73"/>
    </location>
</feature>
<dbReference type="Proteomes" id="UP000885779">
    <property type="component" value="Unassembled WGS sequence"/>
</dbReference>
<feature type="transmembrane region" description="Helical" evidence="8">
    <location>
        <begin position="85"/>
        <end position="103"/>
    </location>
</feature>
<sequence length="331" mass="36345">MRSNFPRNKIIILIFFLSAITIPPFIGESSVKLMEAFSNPASLSYQILFGIRLPRIAFAFLTGAGLALIGAVFQALLRNDLATPYTLGVSSGGSLGAVIAIKTGLILQFFGFSTITLFSIGGSMLTISGIYWIAGRSREMNSNTLILAGVTIGLFFSSLILFIHYLADFTETYHMVRWLMGSLSVSGWMYPLTLLIIFLPVFFYFYRETPAFNILLASEEMALSKGVQVERLQRVSFWLASLLVGAIVAIAGPIGFVGLIVPHILRLLLGTDHRRLFPGVVLAGGAFLVWCDTLARTLILPAELPVGIITSLFGGPFFIYLLIKRQRNVME</sequence>
<protein>
    <submittedName>
        <fullName evidence="9">Iron ABC transporter permease</fullName>
    </submittedName>
</protein>
<accession>A0A7V4U000</accession>
<evidence type="ECO:0000256" key="2">
    <source>
        <dbReference type="ARBA" id="ARBA00007935"/>
    </source>
</evidence>
<feature type="transmembrane region" description="Helical" evidence="8">
    <location>
        <begin position="302"/>
        <end position="323"/>
    </location>
</feature>